<accession>A0A1J4KDA5</accession>
<comment type="caution">
    <text evidence="1">The sequence shown here is derived from an EMBL/GenBank/DDBJ whole genome shotgun (WGS) entry which is preliminary data.</text>
</comment>
<name>A0A1J4KDA5_9EUKA</name>
<organism evidence="1 2">
    <name type="scientific">Tritrichomonas foetus</name>
    <dbReference type="NCBI Taxonomy" id="1144522"/>
    <lineage>
        <taxon>Eukaryota</taxon>
        <taxon>Metamonada</taxon>
        <taxon>Parabasalia</taxon>
        <taxon>Tritrichomonadida</taxon>
        <taxon>Tritrichomonadidae</taxon>
        <taxon>Tritrichomonas</taxon>
    </lineage>
</organism>
<evidence type="ECO:0000313" key="2">
    <source>
        <dbReference type="Proteomes" id="UP000179807"/>
    </source>
</evidence>
<keyword evidence="2" id="KW-1185">Reference proteome</keyword>
<dbReference type="EMBL" id="MLAK01000689">
    <property type="protein sequence ID" value="OHT07700.1"/>
    <property type="molecule type" value="Genomic_DNA"/>
</dbReference>
<dbReference type="GeneID" id="94838229"/>
<sequence>MSMTNKMIAMRPIHPLEKMYASVIPCYINLGIDVEDPKAIPTILERAKNASPPFFMKVKNDTLCRFEKPDFQVVKMPDEITDLEDSLTWALKNCHPNGTDKLATVAVNSSKIVLSYNHGFFSGHMMMNVMNEVQNPTKDLKIPYFPINLDDVFSIHDVKPFSIHYQKPQIAHYANTRVTKPDESDVLQLVSNTFDSRKELTEIYDPKKDVLKGLTEFTAAAYILTFKSFNENLGDWGIQTAYDTVKSLPAFQQTLAPANCVGLFELSINPRPEKFGELMHELRVELNEQMRIKKWLNGIKWVIDGNPEERPRLGLCCAQSNVGQVRIKKPIKDVIMRVSQEDPPNMLNLFMYSVIGEEKNIVKTHLSYGNVEIHKKEVELVNEVFKFAIKNVRKNDKIDDALQMLRDFRRCQLSQYKL</sequence>
<protein>
    <submittedName>
        <fullName evidence="1">Uncharacterized protein</fullName>
    </submittedName>
</protein>
<proteinExistence type="predicted"/>
<gene>
    <name evidence="1" type="ORF">TRFO_24044</name>
</gene>
<dbReference type="VEuPathDB" id="TrichDB:TRFO_24044"/>
<reference evidence="1" key="1">
    <citation type="submission" date="2016-10" db="EMBL/GenBank/DDBJ databases">
        <authorList>
            <person name="Benchimol M."/>
            <person name="Almeida L.G."/>
            <person name="Vasconcelos A.T."/>
            <person name="Perreira-Neves A."/>
            <person name="Rosa I.A."/>
            <person name="Tasca T."/>
            <person name="Bogo M.R."/>
            <person name="de Souza W."/>
        </authorList>
    </citation>
    <scope>NUCLEOTIDE SEQUENCE [LARGE SCALE GENOMIC DNA]</scope>
    <source>
        <strain evidence="1">K</strain>
    </source>
</reference>
<dbReference type="Proteomes" id="UP000179807">
    <property type="component" value="Unassembled WGS sequence"/>
</dbReference>
<evidence type="ECO:0000313" key="1">
    <source>
        <dbReference type="EMBL" id="OHT07700.1"/>
    </source>
</evidence>
<dbReference type="AlphaFoldDB" id="A0A1J4KDA5"/>
<dbReference type="RefSeq" id="XP_068360836.1">
    <property type="nucleotide sequence ID" value="XM_068503525.1"/>
</dbReference>